<organism evidence="3 4">
    <name type="scientific">Microvirga aerilata</name>
    <dbReference type="NCBI Taxonomy" id="670292"/>
    <lineage>
        <taxon>Bacteria</taxon>
        <taxon>Pseudomonadati</taxon>
        <taxon>Pseudomonadota</taxon>
        <taxon>Alphaproteobacteria</taxon>
        <taxon>Hyphomicrobiales</taxon>
        <taxon>Methylobacteriaceae</taxon>
        <taxon>Microvirga</taxon>
    </lineage>
</organism>
<reference evidence="3" key="1">
    <citation type="submission" date="2021-01" db="EMBL/GenBank/DDBJ databases">
        <title>Microvirga sp.</title>
        <authorList>
            <person name="Kim M.K."/>
        </authorList>
    </citation>
    <scope>NUCLEOTIDE SEQUENCE</scope>
    <source>
        <strain evidence="3">5420S-16</strain>
    </source>
</reference>
<evidence type="ECO:0000256" key="1">
    <source>
        <dbReference type="ARBA" id="ARBA00023125"/>
    </source>
</evidence>
<dbReference type="GO" id="GO:0003677">
    <property type="term" value="F:DNA binding"/>
    <property type="evidence" value="ECO:0007669"/>
    <property type="project" value="UniProtKB-KW"/>
</dbReference>
<dbReference type="Gene3D" id="3.40.50.2300">
    <property type="match status" value="1"/>
</dbReference>
<dbReference type="PANTHER" id="PTHR43214:SF42">
    <property type="entry name" value="TRANSCRIPTIONAL REGULATORY PROTEIN DESR"/>
    <property type="match status" value="1"/>
</dbReference>
<feature type="domain" description="HTH luxR-type" evidence="2">
    <location>
        <begin position="167"/>
        <end position="232"/>
    </location>
</feature>
<dbReference type="Pfam" id="PF00196">
    <property type="entry name" value="GerE"/>
    <property type="match status" value="1"/>
</dbReference>
<dbReference type="EMBL" id="JAEQMY010000088">
    <property type="protein sequence ID" value="MBL0407526.1"/>
    <property type="molecule type" value="Genomic_DNA"/>
</dbReference>
<dbReference type="InterPro" id="IPR016032">
    <property type="entry name" value="Sig_transdc_resp-reg_C-effctor"/>
</dbReference>
<evidence type="ECO:0000313" key="4">
    <source>
        <dbReference type="Proteomes" id="UP000605848"/>
    </source>
</evidence>
<dbReference type="InterPro" id="IPR000792">
    <property type="entry name" value="Tscrpt_reg_LuxR_C"/>
</dbReference>
<gene>
    <name evidence="3" type="ORF">JKG68_26780</name>
</gene>
<dbReference type="SUPFAM" id="SSF46894">
    <property type="entry name" value="C-terminal effector domain of the bipartite response regulators"/>
    <property type="match status" value="1"/>
</dbReference>
<dbReference type="RefSeq" id="WP_202064858.1">
    <property type="nucleotide sequence ID" value="NZ_JAEQMY010000088.1"/>
</dbReference>
<dbReference type="CDD" id="cd06170">
    <property type="entry name" value="LuxR_C_like"/>
    <property type="match status" value="1"/>
</dbReference>
<evidence type="ECO:0000313" key="3">
    <source>
        <dbReference type="EMBL" id="MBL0407526.1"/>
    </source>
</evidence>
<protein>
    <submittedName>
        <fullName evidence="3">Response regulator transcription factor</fullName>
    </submittedName>
</protein>
<keyword evidence="4" id="KW-1185">Reference proteome</keyword>
<accession>A0A936ZB80</accession>
<dbReference type="InterPro" id="IPR039420">
    <property type="entry name" value="WalR-like"/>
</dbReference>
<dbReference type="PRINTS" id="PR00038">
    <property type="entry name" value="HTHLUXR"/>
</dbReference>
<sequence length="245" mass="26449">MNHDVVYNEQILSIAQNASSYVTTVLVCQNTLIRSGISHILSGTYFVVSDETLEHPSELPILCLIHADQAADGLSETVQGLKAQWPSARVVLLTERIEPVAMMQAFQAGLDGLCSTALGREPLIKALELVMLGETYIAPAFTFSLADEASRLQQIRPDGAIVVGPAATAVANTLSPREAQILRHLTQGASNKHIARELGLAEATIKVHLKAILRKVRAANRTQAAMWAQQHMNLPANDGFIIAAE</sequence>
<proteinExistence type="predicted"/>
<dbReference type="PROSITE" id="PS00622">
    <property type="entry name" value="HTH_LUXR_1"/>
    <property type="match status" value="1"/>
</dbReference>
<keyword evidence="1" id="KW-0238">DNA-binding</keyword>
<dbReference type="PANTHER" id="PTHR43214">
    <property type="entry name" value="TWO-COMPONENT RESPONSE REGULATOR"/>
    <property type="match status" value="1"/>
</dbReference>
<dbReference type="SMART" id="SM00421">
    <property type="entry name" value="HTH_LUXR"/>
    <property type="match status" value="1"/>
</dbReference>
<name>A0A936ZB80_9HYPH</name>
<evidence type="ECO:0000259" key="2">
    <source>
        <dbReference type="PROSITE" id="PS50043"/>
    </source>
</evidence>
<dbReference type="Proteomes" id="UP000605848">
    <property type="component" value="Unassembled WGS sequence"/>
</dbReference>
<comment type="caution">
    <text evidence="3">The sequence shown here is derived from an EMBL/GenBank/DDBJ whole genome shotgun (WGS) entry which is preliminary data.</text>
</comment>
<dbReference type="PROSITE" id="PS50043">
    <property type="entry name" value="HTH_LUXR_2"/>
    <property type="match status" value="1"/>
</dbReference>
<dbReference type="GO" id="GO:0006355">
    <property type="term" value="P:regulation of DNA-templated transcription"/>
    <property type="evidence" value="ECO:0007669"/>
    <property type="project" value="InterPro"/>
</dbReference>
<dbReference type="AlphaFoldDB" id="A0A936ZB80"/>